<dbReference type="PROSITE" id="PS50110">
    <property type="entry name" value="RESPONSE_REGULATORY"/>
    <property type="match status" value="1"/>
</dbReference>
<sequence>MRMLLVEDNEGLGDAVNRHLRGAGHAVEWVKTAEDAVEALGLDTFDAVILDLTLPARDGLWVISQLRRARSAVPVLVMTARSEIDDKVSLLDQGADDYLVKPFDLRELDARLRALLRRPAGQTSSVSAFGDLTVDLAGHAVSRGGERLDIGRREFRLLEILLSRPGVVVGKEQLMAQLFSFDEAVSINALELYVSRLRRKLEGSALEIGTVRGLGYVARVRDGA</sequence>
<dbReference type="PANTHER" id="PTHR48111">
    <property type="entry name" value="REGULATOR OF RPOS"/>
    <property type="match status" value="1"/>
</dbReference>
<dbReference type="GO" id="GO:0006355">
    <property type="term" value="P:regulation of DNA-templated transcription"/>
    <property type="evidence" value="ECO:0007669"/>
    <property type="project" value="InterPro"/>
</dbReference>
<protein>
    <submittedName>
        <fullName evidence="10">DNA-binding response regulator</fullName>
    </submittedName>
</protein>
<dbReference type="Pfam" id="PF00072">
    <property type="entry name" value="Response_reg"/>
    <property type="match status" value="1"/>
</dbReference>
<organism evidence="10 11">
    <name type="scientific">Aureimonas flava</name>
    <dbReference type="NCBI Taxonomy" id="2320271"/>
    <lineage>
        <taxon>Bacteria</taxon>
        <taxon>Pseudomonadati</taxon>
        <taxon>Pseudomonadota</taxon>
        <taxon>Alphaproteobacteria</taxon>
        <taxon>Hyphomicrobiales</taxon>
        <taxon>Aurantimonadaceae</taxon>
        <taxon>Aureimonas</taxon>
    </lineage>
</organism>
<dbReference type="FunFam" id="3.40.50.2300:FF:000002">
    <property type="entry name" value="DNA-binding response regulator PhoP"/>
    <property type="match status" value="1"/>
</dbReference>
<evidence type="ECO:0000256" key="4">
    <source>
        <dbReference type="ARBA" id="ARBA00023125"/>
    </source>
</evidence>
<dbReference type="SUPFAM" id="SSF52172">
    <property type="entry name" value="CheY-like"/>
    <property type="match status" value="1"/>
</dbReference>
<dbReference type="GO" id="GO:0000976">
    <property type="term" value="F:transcription cis-regulatory region binding"/>
    <property type="evidence" value="ECO:0007669"/>
    <property type="project" value="TreeGrafter"/>
</dbReference>
<feature type="DNA-binding region" description="OmpR/PhoB-type" evidence="7">
    <location>
        <begin position="124"/>
        <end position="220"/>
    </location>
</feature>
<evidence type="ECO:0000256" key="6">
    <source>
        <dbReference type="PROSITE-ProRule" id="PRU00169"/>
    </source>
</evidence>
<evidence type="ECO:0000256" key="7">
    <source>
        <dbReference type="PROSITE-ProRule" id="PRU01091"/>
    </source>
</evidence>
<dbReference type="Gene3D" id="3.40.50.2300">
    <property type="match status" value="1"/>
</dbReference>
<dbReference type="Proteomes" id="UP000265750">
    <property type="component" value="Unassembled WGS sequence"/>
</dbReference>
<dbReference type="CDD" id="cd17624">
    <property type="entry name" value="REC_OmpR_PmrA-like"/>
    <property type="match status" value="1"/>
</dbReference>
<evidence type="ECO:0000256" key="2">
    <source>
        <dbReference type="ARBA" id="ARBA00023012"/>
    </source>
</evidence>
<dbReference type="GO" id="GO:0005829">
    <property type="term" value="C:cytosol"/>
    <property type="evidence" value="ECO:0007669"/>
    <property type="project" value="TreeGrafter"/>
</dbReference>
<gene>
    <name evidence="10" type="ORF">D3218_14365</name>
</gene>
<evidence type="ECO:0000259" key="9">
    <source>
        <dbReference type="PROSITE" id="PS51755"/>
    </source>
</evidence>
<dbReference type="InterPro" id="IPR036388">
    <property type="entry name" value="WH-like_DNA-bd_sf"/>
</dbReference>
<dbReference type="InterPro" id="IPR039420">
    <property type="entry name" value="WalR-like"/>
</dbReference>
<keyword evidence="4 7" id="KW-0238">DNA-binding</keyword>
<dbReference type="RefSeq" id="WP_119540777.1">
    <property type="nucleotide sequence ID" value="NZ_QYRN01000007.1"/>
</dbReference>
<evidence type="ECO:0000256" key="3">
    <source>
        <dbReference type="ARBA" id="ARBA00023015"/>
    </source>
</evidence>
<keyword evidence="1 6" id="KW-0597">Phosphoprotein</keyword>
<keyword evidence="3" id="KW-0805">Transcription regulation</keyword>
<evidence type="ECO:0000313" key="11">
    <source>
        <dbReference type="Proteomes" id="UP000265750"/>
    </source>
</evidence>
<name>A0A3A1WGX2_9HYPH</name>
<dbReference type="Pfam" id="PF00486">
    <property type="entry name" value="Trans_reg_C"/>
    <property type="match status" value="1"/>
</dbReference>
<dbReference type="GO" id="GO:0000156">
    <property type="term" value="F:phosphorelay response regulator activity"/>
    <property type="evidence" value="ECO:0007669"/>
    <property type="project" value="TreeGrafter"/>
</dbReference>
<accession>A0A3A1WGX2</accession>
<evidence type="ECO:0000313" key="10">
    <source>
        <dbReference type="EMBL" id="RIX99646.1"/>
    </source>
</evidence>
<evidence type="ECO:0000256" key="5">
    <source>
        <dbReference type="ARBA" id="ARBA00023163"/>
    </source>
</evidence>
<dbReference type="SMART" id="SM00448">
    <property type="entry name" value="REC"/>
    <property type="match status" value="1"/>
</dbReference>
<dbReference type="PROSITE" id="PS51755">
    <property type="entry name" value="OMPR_PHOB"/>
    <property type="match status" value="1"/>
</dbReference>
<dbReference type="Gene3D" id="6.10.250.690">
    <property type="match status" value="1"/>
</dbReference>
<feature type="domain" description="OmpR/PhoB-type" evidence="9">
    <location>
        <begin position="124"/>
        <end position="220"/>
    </location>
</feature>
<evidence type="ECO:0000259" key="8">
    <source>
        <dbReference type="PROSITE" id="PS50110"/>
    </source>
</evidence>
<proteinExistence type="predicted"/>
<dbReference type="CDD" id="cd00383">
    <property type="entry name" value="trans_reg_C"/>
    <property type="match status" value="1"/>
</dbReference>
<keyword evidence="2" id="KW-0902">Two-component regulatory system</keyword>
<feature type="domain" description="Response regulatory" evidence="8">
    <location>
        <begin position="2"/>
        <end position="116"/>
    </location>
</feature>
<dbReference type="InterPro" id="IPR001789">
    <property type="entry name" value="Sig_transdc_resp-reg_receiver"/>
</dbReference>
<dbReference type="GO" id="GO:0032993">
    <property type="term" value="C:protein-DNA complex"/>
    <property type="evidence" value="ECO:0007669"/>
    <property type="project" value="TreeGrafter"/>
</dbReference>
<evidence type="ECO:0000256" key="1">
    <source>
        <dbReference type="ARBA" id="ARBA00022553"/>
    </source>
</evidence>
<dbReference type="SMART" id="SM00862">
    <property type="entry name" value="Trans_reg_C"/>
    <property type="match status" value="1"/>
</dbReference>
<reference evidence="11" key="1">
    <citation type="submission" date="2018-09" db="EMBL/GenBank/DDBJ databases">
        <authorList>
            <person name="Tuo L."/>
        </authorList>
    </citation>
    <scope>NUCLEOTIDE SEQUENCE [LARGE SCALE GENOMIC DNA]</scope>
    <source>
        <strain evidence="11">M2BS4Y-1</strain>
    </source>
</reference>
<keyword evidence="11" id="KW-1185">Reference proteome</keyword>
<dbReference type="InterPro" id="IPR011006">
    <property type="entry name" value="CheY-like_superfamily"/>
</dbReference>
<dbReference type="OrthoDB" id="9802426at2"/>
<dbReference type="InterPro" id="IPR001867">
    <property type="entry name" value="OmpR/PhoB-type_DNA-bd"/>
</dbReference>
<dbReference type="Gene3D" id="1.10.10.10">
    <property type="entry name" value="Winged helix-like DNA-binding domain superfamily/Winged helix DNA-binding domain"/>
    <property type="match status" value="1"/>
</dbReference>
<dbReference type="AlphaFoldDB" id="A0A3A1WGX2"/>
<dbReference type="EMBL" id="QYRN01000007">
    <property type="protein sequence ID" value="RIX99646.1"/>
    <property type="molecule type" value="Genomic_DNA"/>
</dbReference>
<comment type="caution">
    <text evidence="10">The sequence shown here is derived from an EMBL/GenBank/DDBJ whole genome shotgun (WGS) entry which is preliminary data.</text>
</comment>
<keyword evidence="5" id="KW-0804">Transcription</keyword>
<dbReference type="PANTHER" id="PTHR48111:SF67">
    <property type="entry name" value="TRANSCRIPTIONAL REGULATORY PROTEIN TCTD"/>
    <property type="match status" value="1"/>
</dbReference>
<feature type="modified residue" description="4-aspartylphosphate" evidence="6">
    <location>
        <position position="51"/>
    </location>
</feature>